<sequence length="144" mass="17105">MKNEAFGNSLYSYLSRAHHRSRIFMDEELRKKGITDLGYSHIRIMIVLYVFKTLSMKEITEKISKDKSTVTILVNKLEKKGYVRKRVCSKDRRVMHLELGERAEEVIGVIFDVSEIFHRKVEQILEKDEIDTLKRIMSKLLEKW</sequence>
<dbReference type="RefSeq" id="WP_005982187.1">
    <property type="nucleotide sequence ID" value="NZ_BAABXY010000001.1"/>
</dbReference>
<accession>A0AAX1TNA8</accession>
<dbReference type="GO" id="GO:0006950">
    <property type="term" value="P:response to stress"/>
    <property type="evidence" value="ECO:0007669"/>
    <property type="project" value="TreeGrafter"/>
</dbReference>
<evidence type="ECO:0000313" key="2">
    <source>
        <dbReference type="EMBL" id="SQJ04756.1"/>
    </source>
</evidence>
<gene>
    <name evidence="2" type="ORF">NCTC12112_01884</name>
</gene>
<organism evidence="2 3">
    <name type="scientific">Fusobacterium ulcerans</name>
    <dbReference type="NCBI Taxonomy" id="861"/>
    <lineage>
        <taxon>Bacteria</taxon>
        <taxon>Fusobacteriati</taxon>
        <taxon>Fusobacteriota</taxon>
        <taxon>Fusobacteriia</taxon>
        <taxon>Fusobacteriales</taxon>
        <taxon>Fusobacteriaceae</taxon>
        <taxon>Fusobacterium</taxon>
    </lineage>
</organism>
<dbReference type="PROSITE" id="PS50995">
    <property type="entry name" value="HTH_MARR_2"/>
    <property type="match status" value="1"/>
</dbReference>
<evidence type="ECO:0000259" key="1">
    <source>
        <dbReference type="PROSITE" id="PS50995"/>
    </source>
</evidence>
<dbReference type="Pfam" id="PF12802">
    <property type="entry name" value="MarR_2"/>
    <property type="match status" value="1"/>
</dbReference>
<dbReference type="InterPro" id="IPR036390">
    <property type="entry name" value="WH_DNA-bd_sf"/>
</dbReference>
<dbReference type="SUPFAM" id="SSF46785">
    <property type="entry name" value="Winged helix' DNA-binding domain"/>
    <property type="match status" value="1"/>
</dbReference>
<dbReference type="GO" id="GO:0003700">
    <property type="term" value="F:DNA-binding transcription factor activity"/>
    <property type="evidence" value="ECO:0007669"/>
    <property type="project" value="InterPro"/>
</dbReference>
<dbReference type="InterPro" id="IPR000835">
    <property type="entry name" value="HTH_MarR-typ"/>
</dbReference>
<dbReference type="Gene3D" id="1.10.10.10">
    <property type="entry name" value="Winged helix-like DNA-binding domain superfamily/Winged helix DNA-binding domain"/>
    <property type="match status" value="1"/>
</dbReference>
<evidence type="ECO:0000313" key="3">
    <source>
        <dbReference type="Proteomes" id="UP000249008"/>
    </source>
</evidence>
<dbReference type="InterPro" id="IPR036388">
    <property type="entry name" value="WH-like_DNA-bd_sf"/>
</dbReference>
<name>A0AAX1TNA8_9FUSO</name>
<reference evidence="2 3" key="1">
    <citation type="submission" date="2018-06" db="EMBL/GenBank/DDBJ databases">
        <authorList>
            <consortium name="Pathogen Informatics"/>
            <person name="Doyle S."/>
        </authorList>
    </citation>
    <scope>NUCLEOTIDE SEQUENCE [LARGE SCALE GENOMIC DNA]</scope>
    <source>
        <strain evidence="2 3">NCTC12112</strain>
    </source>
</reference>
<dbReference type="PANTHER" id="PTHR33164:SF43">
    <property type="entry name" value="HTH-TYPE TRANSCRIPTIONAL REPRESSOR YETL"/>
    <property type="match status" value="1"/>
</dbReference>
<proteinExistence type="predicted"/>
<feature type="domain" description="HTH marR-type" evidence="1">
    <location>
        <begin position="7"/>
        <end position="142"/>
    </location>
</feature>
<dbReference type="Proteomes" id="UP000249008">
    <property type="component" value="Chromosome 1"/>
</dbReference>
<dbReference type="PANTHER" id="PTHR33164">
    <property type="entry name" value="TRANSCRIPTIONAL REGULATOR, MARR FAMILY"/>
    <property type="match status" value="1"/>
</dbReference>
<dbReference type="GeneID" id="78453189"/>
<dbReference type="EMBL" id="LS483487">
    <property type="protein sequence ID" value="SQJ04756.1"/>
    <property type="molecule type" value="Genomic_DNA"/>
</dbReference>
<dbReference type="KEGG" id="ful:C4N20_00090"/>
<dbReference type="AlphaFoldDB" id="A0AAX1TNA8"/>
<protein>
    <submittedName>
        <fullName evidence="2">Transcriptional repressor MprA</fullName>
    </submittedName>
</protein>
<dbReference type="SMART" id="SM00347">
    <property type="entry name" value="HTH_MARR"/>
    <property type="match status" value="1"/>
</dbReference>
<dbReference type="PRINTS" id="PR00598">
    <property type="entry name" value="HTHMARR"/>
</dbReference>
<dbReference type="InterPro" id="IPR039422">
    <property type="entry name" value="MarR/SlyA-like"/>
</dbReference>